<protein>
    <recommendedName>
        <fullName evidence="4">TEA domain-containing protein</fullName>
    </recommendedName>
</protein>
<evidence type="ECO:0000313" key="5">
    <source>
        <dbReference type="EMBL" id="RXW17792.1"/>
    </source>
</evidence>
<dbReference type="GO" id="GO:0003700">
    <property type="term" value="F:DNA-binding transcription factor activity"/>
    <property type="evidence" value="ECO:0007669"/>
    <property type="project" value="InterPro"/>
</dbReference>
<comment type="similarity">
    <text evidence="1">Belongs to the TEC1 family.</text>
</comment>
<evidence type="ECO:0000256" key="3">
    <source>
        <dbReference type="SAM" id="MobiDB-lite"/>
    </source>
</evidence>
<evidence type="ECO:0000259" key="4">
    <source>
        <dbReference type="PROSITE" id="PS51088"/>
    </source>
</evidence>
<name>A0A4Q2DFC3_9AGAR</name>
<dbReference type="Gene3D" id="6.10.20.40">
    <property type="entry name" value="TEA/ATTS domain"/>
    <property type="match status" value="1"/>
</dbReference>
<dbReference type="Proteomes" id="UP000290288">
    <property type="component" value="Unassembled WGS sequence"/>
</dbReference>
<feature type="region of interest" description="Disordered" evidence="3">
    <location>
        <begin position="1"/>
        <end position="21"/>
    </location>
</feature>
<proteinExistence type="inferred from homology"/>
<evidence type="ECO:0000256" key="2">
    <source>
        <dbReference type="PROSITE-ProRule" id="PRU00505"/>
    </source>
</evidence>
<accession>A0A4Q2DFC3</accession>
<feature type="DNA-binding region" description="TEA" evidence="2">
    <location>
        <begin position="58"/>
        <end position="132"/>
    </location>
</feature>
<feature type="domain" description="TEA" evidence="4">
    <location>
        <begin position="58"/>
        <end position="132"/>
    </location>
</feature>
<dbReference type="OrthoDB" id="10006572at2759"/>
<dbReference type="AlphaFoldDB" id="A0A4Q2DFC3"/>
<feature type="region of interest" description="Disordered" evidence="3">
    <location>
        <begin position="407"/>
        <end position="427"/>
    </location>
</feature>
<feature type="compositionally biased region" description="Low complexity" evidence="3">
    <location>
        <begin position="409"/>
        <end position="427"/>
    </location>
</feature>
<dbReference type="InterPro" id="IPR038096">
    <property type="entry name" value="TEA/ATTS_sf"/>
</dbReference>
<reference evidence="5 6" key="1">
    <citation type="submission" date="2019-01" db="EMBL/GenBank/DDBJ databases">
        <title>Draft genome sequence of Psathyrella aberdarensis IHI B618.</title>
        <authorList>
            <person name="Buettner E."/>
            <person name="Kellner H."/>
        </authorList>
    </citation>
    <scope>NUCLEOTIDE SEQUENCE [LARGE SCALE GENOMIC DNA]</scope>
    <source>
        <strain evidence="5 6">IHI B618</strain>
    </source>
</reference>
<dbReference type="PROSITE" id="PS51088">
    <property type="entry name" value="TEA_2"/>
    <property type="match status" value="1"/>
</dbReference>
<organism evidence="5 6">
    <name type="scientific">Candolleomyces aberdarensis</name>
    <dbReference type="NCBI Taxonomy" id="2316362"/>
    <lineage>
        <taxon>Eukaryota</taxon>
        <taxon>Fungi</taxon>
        <taxon>Dikarya</taxon>
        <taxon>Basidiomycota</taxon>
        <taxon>Agaricomycotina</taxon>
        <taxon>Agaricomycetes</taxon>
        <taxon>Agaricomycetidae</taxon>
        <taxon>Agaricales</taxon>
        <taxon>Agaricineae</taxon>
        <taxon>Psathyrellaceae</taxon>
        <taxon>Candolleomyces</taxon>
    </lineage>
</organism>
<dbReference type="SMART" id="SM00426">
    <property type="entry name" value="TEA"/>
    <property type="match status" value="1"/>
</dbReference>
<gene>
    <name evidence="5" type="ORF">EST38_g8062</name>
</gene>
<dbReference type="InterPro" id="IPR000818">
    <property type="entry name" value="TEA/ATTS_dom"/>
</dbReference>
<dbReference type="EMBL" id="SDEE01000312">
    <property type="protein sequence ID" value="RXW17792.1"/>
    <property type="molecule type" value="Genomic_DNA"/>
</dbReference>
<dbReference type="STRING" id="2316362.A0A4Q2DFC3"/>
<comment type="caution">
    <text evidence="5">The sequence shown here is derived from an EMBL/GenBank/DDBJ whole genome shotgun (WGS) entry which is preliminary data.</text>
</comment>
<evidence type="ECO:0000256" key="1">
    <source>
        <dbReference type="ARBA" id="ARBA00008421"/>
    </source>
</evidence>
<evidence type="ECO:0000313" key="6">
    <source>
        <dbReference type="Proteomes" id="UP000290288"/>
    </source>
</evidence>
<keyword evidence="6" id="KW-1185">Reference proteome</keyword>
<dbReference type="Pfam" id="PF01285">
    <property type="entry name" value="TEA"/>
    <property type="match status" value="1"/>
</dbReference>
<sequence length="529" mass="58893">MDPRAAANVPPSPLNDLSQPMYSTASISDFAHTGGSSPLIQQALHRPRTGRRTWKSLKEKREAVWPEFLEEALLEALERYRPTSSKDPSSLRRFPKRNAFISKYIREKTGACRTPKQVGSRLQQLRETCTEERVIRLICSRDFDAPDRIAAAQAPVPPPCLSTRTAPDLRINTSIPDYSPTSSNTASSVGLTNSLSMDSVTLADSYEYPLTPYTEEFERRSRSAPSAGGSWPHAYVHINLVGATNGHSLSRRSALESSTAFTLDLDESRLTDSPVLNGPETWKWQRRISVTSAVPICYHPPSVTFSSSILSPDSHYESFFRVQRDHKVLYEEYTHLEHLSDSHCRPSLFRTSMLPKYWGTVSNKTTELRHYMIIQDIYESAAGPDGRIDPIYTVIYQFECAIPASEQNTSDSTTTTSSSSYYSPPTPYHHTPLPDEIRIPLAPILPNGVGACASDLLPYDAGDFLLPPINVGCDLQSTAVTTPSWFNGGVTYLPSTGQFYSATQSYSTLLQGQSGMENDHLVYQPLYPF</sequence>